<dbReference type="PANTHER" id="PTHR43610">
    <property type="entry name" value="BLL6696 PROTEIN"/>
    <property type="match status" value="1"/>
</dbReference>
<reference evidence="3" key="1">
    <citation type="journal article" date="2019" name="Int. J. Syst. Evol. Microbiol.">
        <title>The Global Catalogue of Microorganisms (GCM) 10K type strain sequencing project: providing services to taxonomists for standard genome sequencing and annotation.</title>
        <authorList>
            <consortium name="The Broad Institute Genomics Platform"/>
            <consortium name="The Broad Institute Genome Sequencing Center for Infectious Disease"/>
            <person name="Wu L."/>
            <person name="Ma J."/>
        </authorList>
    </citation>
    <scope>NUCLEOTIDE SEQUENCE [LARGE SCALE GENOMIC DNA]</scope>
    <source>
        <strain evidence="3">CECT 7477</strain>
    </source>
</reference>
<keyword evidence="3" id="KW-1185">Reference proteome</keyword>
<keyword evidence="2" id="KW-0012">Acyltransferase</keyword>
<dbReference type="EMBL" id="JBHSAW010000025">
    <property type="protein sequence ID" value="MFC4097815.1"/>
    <property type="molecule type" value="Genomic_DNA"/>
</dbReference>
<dbReference type="Gene3D" id="3.40.630.30">
    <property type="match status" value="1"/>
</dbReference>
<comment type="caution">
    <text evidence="2">The sequence shown here is derived from an EMBL/GenBank/DDBJ whole genome shotgun (WGS) entry which is preliminary data.</text>
</comment>
<evidence type="ECO:0000259" key="1">
    <source>
        <dbReference type="PROSITE" id="PS51186"/>
    </source>
</evidence>
<feature type="domain" description="N-acetyltransferase" evidence="1">
    <location>
        <begin position="12"/>
        <end position="169"/>
    </location>
</feature>
<accession>A0ABV8JTI1</accession>
<dbReference type="RefSeq" id="WP_192463020.1">
    <property type="nucleotide sequence ID" value="NZ_JACYFJ010000005.1"/>
</dbReference>
<protein>
    <submittedName>
        <fullName evidence="2">GNAT family N-acetyltransferase</fullName>
        <ecNumber evidence="2">2.3.-.-</ecNumber>
    </submittedName>
</protein>
<name>A0ABV8JTI1_9FLAO</name>
<dbReference type="PANTHER" id="PTHR43610:SF1">
    <property type="entry name" value="N-ACETYLTRANSFERASE DOMAIN-CONTAINING PROTEIN"/>
    <property type="match status" value="1"/>
</dbReference>
<proteinExistence type="predicted"/>
<dbReference type="GO" id="GO:0016746">
    <property type="term" value="F:acyltransferase activity"/>
    <property type="evidence" value="ECO:0007669"/>
    <property type="project" value="UniProtKB-KW"/>
</dbReference>
<dbReference type="EC" id="2.3.-.-" evidence="2"/>
<dbReference type="PROSITE" id="PS51186">
    <property type="entry name" value="GNAT"/>
    <property type="match status" value="1"/>
</dbReference>
<evidence type="ECO:0000313" key="3">
    <source>
        <dbReference type="Proteomes" id="UP001595814"/>
    </source>
</evidence>
<dbReference type="SUPFAM" id="SSF55729">
    <property type="entry name" value="Acyl-CoA N-acyltransferases (Nat)"/>
    <property type="match status" value="1"/>
</dbReference>
<dbReference type="InterPro" id="IPR000182">
    <property type="entry name" value="GNAT_dom"/>
</dbReference>
<gene>
    <name evidence="2" type="ORF">ACFOUT_18155</name>
</gene>
<dbReference type="InterPro" id="IPR016181">
    <property type="entry name" value="Acyl_CoA_acyltransferase"/>
</dbReference>
<sequence length="191" mass="22372">MIASFTLEDSRVRLSPLTLENYQKLIPIASQEKLVQYSPSDIEQPSSLKKYVEIALEQQKNKTSIPFIVFDKETKEFAGATRFMNIDWKNKVLHIGSTWIGREYQGKGLNSHMKFLMMNHAYDEMGFEKVEYRIDERNMRSRKAVEKLGGVLEGILRENVYLLDGFKRNTCCYGILKAEWEEVKKTHFKDF</sequence>
<dbReference type="Proteomes" id="UP001595814">
    <property type="component" value="Unassembled WGS sequence"/>
</dbReference>
<dbReference type="Pfam" id="PF13302">
    <property type="entry name" value="Acetyltransf_3"/>
    <property type="match status" value="1"/>
</dbReference>
<keyword evidence="2" id="KW-0808">Transferase</keyword>
<evidence type="ECO:0000313" key="2">
    <source>
        <dbReference type="EMBL" id="MFC4097815.1"/>
    </source>
</evidence>
<organism evidence="2 3">
    <name type="scientific">Euzebyella saccharophila</name>
    <dbReference type="NCBI Taxonomy" id="679664"/>
    <lineage>
        <taxon>Bacteria</taxon>
        <taxon>Pseudomonadati</taxon>
        <taxon>Bacteroidota</taxon>
        <taxon>Flavobacteriia</taxon>
        <taxon>Flavobacteriales</taxon>
        <taxon>Flavobacteriaceae</taxon>
        <taxon>Euzebyella</taxon>
    </lineage>
</organism>